<dbReference type="Proteomes" id="UP000694865">
    <property type="component" value="Unplaced"/>
</dbReference>
<dbReference type="PANTHER" id="PTHR11913">
    <property type="entry name" value="COFILIN-RELATED"/>
    <property type="match status" value="1"/>
</dbReference>
<evidence type="ECO:0000256" key="2">
    <source>
        <dbReference type="ARBA" id="ARBA00023203"/>
    </source>
</evidence>
<dbReference type="GeneID" id="100367892"/>
<gene>
    <name evidence="5" type="primary">LOC100367892</name>
</gene>
<evidence type="ECO:0000259" key="3">
    <source>
        <dbReference type="PROSITE" id="PS51263"/>
    </source>
</evidence>
<dbReference type="SMART" id="SM00102">
    <property type="entry name" value="ADF"/>
    <property type="match status" value="1"/>
</dbReference>
<dbReference type="Pfam" id="PF00241">
    <property type="entry name" value="Cofilin_ADF"/>
    <property type="match status" value="1"/>
</dbReference>
<evidence type="ECO:0000256" key="1">
    <source>
        <dbReference type="ARBA" id="ARBA00006844"/>
    </source>
</evidence>
<evidence type="ECO:0000313" key="4">
    <source>
        <dbReference type="Proteomes" id="UP000694865"/>
    </source>
</evidence>
<protein>
    <submittedName>
        <fullName evidence="5">Cofilin-like</fullName>
    </submittedName>
</protein>
<dbReference type="PROSITE" id="PS51263">
    <property type="entry name" value="ADF_H"/>
    <property type="match status" value="1"/>
</dbReference>
<keyword evidence="2" id="KW-0009">Actin-binding</keyword>
<comment type="similarity">
    <text evidence="1">Belongs to the actin-binding proteins ADF family.</text>
</comment>
<dbReference type="PRINTS" id="PR00006">
    <property type="entry name" value="COFILIN"/>
</dbReference>
<name>A0ABM0GW59_SACKO</name>
<dbReference type="InterPro" id="IPR002108">
    <property type="entry name" value="ADF-H"/>
</dbReference>
<keyword evidence="4" id="KW-1185">Reference proteome</keyword>
<dbReference type="InterPro" id="IPR017904">
    <property type="entry name" value="ADF/Cofilin"/>
</dbReference>
<feature type="domain" description="ADF-H" evidence="3">
    <location>
        <begin position="2"/>
        <end position="135"/>
    </location>
</feature>
<dbReference type="CDD" id="cd11286">
    <property type="entry name" value="ADF_cofilin_like"/>
    <property type="match status" value="1"/>
</dbReference>
<accession>A0ABM0GW59</accession>
<proteinExistence type="inferred from homology"/>
<dbReference type="InterPro" id="IPR029006">
    <property type="entry name" value="ADF-H/Gelsolin-like_dom_sf"/>
</dbReference>
<dbReference type="Gene3D" id="3.40.20.10">
    <property type="entry name" value="Severin"/>
    <property type="match status" value="1"/>
</dbReference>
<dbReference type="RefSeq" id="XP_002738655.1">
    <property type="nucleotide sequence ID" value="XM_002738609.2"/>
</dbReference>
<dbReference type="SUPFAM" id="SSF55753">
    <property type="entry name" value="Actin depolymerizing proteins"/>
    <property type="match status" value="1"/>
</dbReference>
<organism evidence="4 5">
    <name type="scientific">Saccoglossus kowalevskii</name>
    <name type="common">Acorn worm</name>
    <dbReference type="NCBI Taxonomy" id="10224"/>
    <lineage>
        <taxon>Eukaryota</taxon>
        <taxon>Metazoa</taxon>
        <taxon>Hemichordata</taxon>
        <taxon>Enteropneusta</taxon>
        <taxon>Harrimaniidae</taxon>
        <taxon>Saccoglossus</taxon>
    </lineage>
</organism>
<reference evidence="5" key="1">
    <citation type="submission" date="2025-08" db="UniProtKB">
        <authorList>
            <consortium name="RefSeq"/>
        </authorList>
    </citation>
    <scope>IDENTIFICATION</scope>
    <source>
        <tissue evidence="5">Testes</tissue>
    </source>
</reference>
<evidence type="ECO:0000313" key="5">
    <source>
        <dbReference type="RefSeq" id="XP_002738655.1"/>
    </source>
</evidence>
<sequence>MTSGVKCSDDVVSKFQEIKIGHKYKYVTYNISDDLSQIETESTVQQGSWDDFCAALPPDGCRYAVYDFDYELPDGGKRNKLIFVNWCPDSAKIKLKMLYATSKDAIKKKLVGIGNEVQATGLDELNYDEILEKISRGGKN</sequence>